<protein>
    <submittedName>
        <fullName evidence="2">Uncharacterized protein</fullName>
    </submittedName>
</protein>
<evidence type="ECO:0000256" key="1">
    <source>
        <dbReference type="SAM" id="MobiDB-lite"/>
    </source>
</evidence>
<feature type="compositionally biased region" description="Basic and acidic residues" evidence="1">
    <location>
        <begin position="1"/>
        <end position="30"/>
    </location>
</feature>
<name>A0A392RVH1_9FABA</name>
<proteinExistence type="predicted"/>
<feature type="non-terminal residue" evidence="2">
    <location>
        <position position="96"/>
    </location>
</feature>
<dbReference type="EMBL" id="LXQA010269211">
    <property type="protein sequence ID" value="MCI39595.1"/>
    <property type="molecule type" value="Genomic_DNA"/>
</dbReference>
<evidence type="ECO:0000313" key="3">
    <source>
        <dbReference type="Proteomes" id="UP000265520"/>
    </source>
</evidence>
<dbReference type="Proteomes" id="UP000265520">
    <property type="component" value="Unassembled WGS sequence"/>
</dbReference>
<dbReference type="AlphaFoldDB" id="A0A392RVH1"/>
<comment type="caution">
    <text evidence="2">The sequence shown here is derived from an EMBL/GenBank/DDBJ whole genome shotgun (WGS) entry which is preliminary data.</text>
</comment>
<evidence type="ECO:0000313" key="2">
    <source>
        <dbReference type="EMBL" id="MCI39595.1"/>
    </source>
</evidence>
<feature type="region of interest" description="Disordered" evidence="1">
    <location>
        <begin position="1"/>
        <end position="72"/>
    </location>
</feature>
<accession>A0A392RVH1</accession>
<organism evidence="2 3">
    <name type="scientific">Trifolium medium</name>
    <dbReference type="NCBI Taxonomy" id="97028"/>
    <lineage>
        <taxon>Eukaryota</taxon>
        <taxon>Viridiplantae</taxon>
        <taxon>Streptophyta</taxon>
        <taxon>Embryophyta</taxon>
        <taxon>Tracheophyta</taxon>
        <taxon>Spermatophyta</taxon>
        <taxon>Magnoliopsida</taxon>
        <taxon>eudicotyledons</taxon>
        <taxon>Gunneridae</taxon>
        <taxon>Pentapetalae</taxon>
        <taxon>rosids</taxon>
        <taxon>fabids</taxon>
        <taxon>Fabales</taxon>
        <taxon>Fabaceae</taxon>
        <taxon>Papilionoideae</taxon>
        <taxon>50 kb inversion clade</taxon>
        <taxon>NPAAA clade</taxon>
        <taxon>Hologalegina</taxon>
        <taxon>IRL clade</taxon>
        <taxon>Trifolieae</taxon>
        <taxon>Trifolium</taxon>
    </lineage>
</organism>
<reference evidence="2 3" key="1">
    <citation type="journal article" date="2018" name="Front. Plant Sci.">
        <title>Red Clover (Trifolium pratense) and Zigzag Clover (T. medium) - A Picture of Genomic Similarities and Differences.</title>
        <authorList>
            <person name="Dluhosova J."/>
            <person name="Istvanek J."/>
            <person name="Nedelnik J."/>
            <person name="Repkova J."/>
        </authorList>
    </citation>
    <scope>NUCLEOTIDE SEQUENCE [LARGE SCALE GENOMIC DNA]</scope>
    <source>
        <strain evidence="3">cv. 10/8</strain>
        <tissue evidence="2">Leaf</tissue>
    </source>
</reference>
<feature type="compositionally biased region" description="Basic and acidic residues" evidence="1">
    <location>
        <begin position="43"/>
        <end position="69"/>
    </location>
</feature>
<keyword evidence="3" id="KW-1185">Reference proteome</keyword>
<sequence>MKNPTKETKKSEGVKERTSLKYRDRRREESLSYVDVTGRKKQMKDGEKEEKKDDHVLMKRQQEKKKEWTGLEFESSEEDRKWANRGLVGIVNHPEE</sequence>